<reference evidence="1 2" key="1">
    <citation type="submission" date="2015-01" db="EMBL/GenBank/DDBJ databases">
        <title>The Genome Sequence of Ochroconis gallopava CBS43764.</title>
        <authorList>
            <consortium name="The Broad Institute Genomics Platform"/>
            <person name="Cuomo C."/>
            <person name="de Hoog S."/>
            <person name="Gorbushina A."/>
            <person name="Stielow B."/>
            <person name="Teixiera M."/>
            <person name="Abouelleil A."/>
            <person name="Chapman S.B."/>
            <person name="Priest M."/>
            <person name="Young S.K."/>
            <person name="Wortman J."/>
            <person name="Nusbaum C."/>
            <person name="Birren B."/>
        </authorList>
    </citation>
    <scope>NUCLEOTIDE SEQUENCE [LARGE SCALE GENOMIC DNA]</scope>
    <source>
        <strain evidence="1 2">CBS 43764</strain>
    </source>
</reference>
<dbReference type="InterPro" id="IPR014710">
    <property type="entry name" value="RmlC-like_jellyroll"/>
</dbReference>
<protein>
    <submittedName>
        <fullName evidence="1">Uncharacterized protein</fullName>
    </submittedName>
</protein>
<dbReference type="InParanoid" id="A0A0D1ZYW5"/>
<name>A0A0D1ZYW5_9PEZI</name>
<dbReference type="Proteomes" id="UP000053259">
    <property type="component" value="Unassembled WGS sequence"/>
</dbReference>
<proteinExistence type="predicted"/>
<dbReference type="GeneID" id="27317020"/>
<keyword evidence="2" id="KW-1185">Reference proteome</keyword>
<accession>A0A0D1ZYW5</accession>
<dbReference type="RefSeq" id="XP_016209149.1">
    <property type="nucleotide sequence ID" value="XM_016363038.1"/>
</dbReference>
<dbReference type="SUPFAM" id="SSF51182">
    <property type="entry name" value="RmlC-like cupins"/>
    <property type="match status" value="1"/>
</dbReference>
<gene>
    <name evidence="1" type="ORF">PV09_09047</name>
</gene>
<evidence type="ECO:0000313" key="2">
    <source>
        <dbReference type="Proteomes" id="UP000053259"/>
    </source>
</evidence>
<dbReference type="PANTHER" id="PTHR36448:SF3">
    <property type="entry name" value="CUPIN TYPE-2 DOMAIN-CONTAINING PROTEIN"/>
    <property type="match status" value="1"/>
</dbReference>
<dbReference type="AlphaFoldDB" id="A0A0D1ZYW5"/>
<dbReference type="EMBL" id="KN847580">
    <property type="protein sequence ID" value="KIV99279.1"/>
    <property type="molecule type" value="Genomic_DNA"/>
</dbReference>
<dbReference type="InterPro" id="IPR011051">
    <property type="entry name" value="RmlC_Cupin_sf"/>
</dbReference>
<evidence type="ECO:0000313" key="1">
    <source>
        <dbReference type="EMBL" id="KIV99279.1"/>
    </source>
</evidence>
<dbReference type="VEuPathDB" id="FungiDB:PV09_09047"/>
<dbReference type="CDD" id="cd02219">
    <property type="entry name" value="cupin_YjlB-like"/>
    <property type="match status" value="1"/>
</dbReference>
<dbReference type="Gene3D" id="2.60.120.10">
    <property type="entry name" value="Jelly Rolls"/>
    <property type="match status" value="1"/>
</dbReference>
<organism evidence="1 2">
    <name type="scientific">Verruconis gallopava</name>
    <dbReference type="NCBI Taxonomy" id="253628"/>
    <lineage>
        <taxon>Eukaryota</taxon>
        <taxon>Fungi</taxon>
        <taxon>Dikarya</taxon>
        <taxon>Ascomycota</taxon>
        <taxon>Pezizomycotina</taxon>
        <taxon>Dothideomycetes</taxon>
        <taxon>Pleosporomycetidae</taxon>
        <taxon>Venturiales</taxon>
        <taxon>Sympoventuriaceae</taxon>
        <taxon>Verruconis</taxon>
    </lineage>
</organism>
<dbReference type="InterPro" id="IPR047121">
    <property type="entry name" value="YjiB-like"/>
</dbReference>
<dbReference type="OrthoDB" id="2446447at2759"/>
<dbReference type="PANTHER" id="PTHR36448">
    <property type="entry name" value="BLR7373 PROTEIN"/>
    <property type="match status" value="1"/>
</dbReference>
<sequence length="231" mass="24977">MVVARTYNLPPTDLVPNSNFPLIHYPGVLSGMNASPEKVHQLFARNGWETQWIFRYGKSQVSHYHSKTHECMAVLTGHATIRFGVADTSDDLDESTYGKGYESGGIELQARPGDVFIIPAGVSHKTFDATDGGTIKLLTPGDGHGIQADDVGKALSEIELSGFTMIGAYPKGGVWDFAVGGEAKGQYEQVWSVPKPPQDPVLGDSNEGLCRLWQDSPSKSAKVCPSERAKL</sequence>
<dbReference type="HOGENOM" id="CLU_084522_0_0_1"/>